<proteinExistence type="predicted"/>
<keyword evidence="1" id="KW-0645">Protease</keyword>
<accession>A0ACB8B0Q1</accession>
<evidence type="ECO:0000313" key="1">
    <source>
        <dbReference type="EMBL" id="KAH7919100.1"/>
    </source>
</evidence>
<reference evidence="1" key="1">
    <citation type="journal article" date="2021" name="New Phytol.">
        <title>Evolutionary innovations through gain and loss of genes in the ectomycorrhizal Boletales.</title>
        <authorList>
            <person name="Wu G."/>
            <person name="Miyauchi S."/>
            <person name="Morin E."/>
            <person name="Kuo A."/>
            <person name="Drula E."/>
            <person name="Varga T."/>
            <person name="Kohler A."/>
            <person name="Feng B."/>
            <person name="Cao Y."/>
            <person name="Lipzen A."/>
            <person name="Daum C."/>
            <person name="Hundley H."/>
            <person name="Pangilinan J."/>
            <person name="Johnson J."/>
            <person name="Barry K."/>
            <person name="LaButti K."/>
            <person name="Ng V."/>
            <person name="Ahrendt S."/>
            <person name="Min B."/>
            <person name="Choi I.G."/>
            <person name="Park H."/>
            <person name="Plett J.M."/>
            <person name="Magnuson J."/>
            <person name="Spatafora J.W."/>
            <person name="Nagy L.G."/>
            <person name="Henrissat B."/>
            <person name="Grigoriev I.V."/>
            <person name="Yang Z.L."/>
            <person name="Xu J."/>
            <person name="Martin F.M."/>
        </authorList>
    </citation>
    <scope>NUCLEOTIDE SEQUENCE</scope>
    <source>
        <strain evidence="1">KUC20120723A-06</strain>
    </source>
</reference>
<protein>
    <submittedName>
        <fullName evidence="1">Acid protease</fullName>
    </submittedName>
</protein>
<keyword evidence="1" id="KW-0378">Hydrolase</keyword>
<keyword evidence="2" id="KW-1185">Reference proteome</keyword>
<gene>
    <name evidence="1" type="ORF">BV22DRAFT_1134083</name>
</gene>
<name>A0ACB8B0Q1_9AGAM</name>
<dbReference type="Proteomes" id="UP000790709">
    <property type="component" value="Unassembled WGS sequence"/>
</dbReference>
<evidence type="ECO:0000313" key="2">
    <source>
        <dbReference type="Proteomes" id="UP000790709"/>
    </source>
</evidence>
<sequence length="406" mass="42359">MLPALATVIAAFPFLIAAAPQPGAGVGVKIPISKRSTISNPDGSVNIPALCSHVAQTKGKFESGFERYERNTGSPHPLATKGTKKRGSASEPLTNDHNQLWYGEIAVGTPARKYTVDFDTGSSDLVLPGPQCGASCAGHAIYNPGLSSTSRDLNRTFDLTYGDNSTVSGEQYTDTVTIAGLTATNQTLGAATQYSDGFKIQNFLPDGLMGMAFKALAEYTANPVFQSLVAQGQSSQPVFAFKLAATGSELFLGGTNPALYTGDFTYVNGYWQVPLDAVSSDDNAVLTNLDSIIDTGTSLIVGDTTSVAAFYKAIGGEDASKTVGAGFYTFPCKDVPKVSLTFGGKAFPISPGTFNLGQTSHGSSSCVGGIMAQDGIGFWVIGDVFLANVYSSFNISDAIVGFADLR</sequence>
<dbReference type="EMBL" id="MU266694">
    <property type="protein sequence ID" value="KAH7919100.1"/>
    <property type="molecule type" value="Genomic_DNA"/>
</dbReference>
<organism evidence="1 2">
    <name type="scientific">Leucogyrophana mollusca</name>
    <dbReference type="NCBI Taxonomy" id="85980"/>
    <lineage>
        <taxon>Eukaryota</taxon>
        <taxon>Fungi</taxon>
        <taxon>Dikarya</taxon>
        <taxon>Basidiomycota</taxon>
        <taxon>Agaricomycotina</taxon>
        <taxon>Agaricomycetes</taxon>
        <taxon>Agaricomycetidae</taxon>
        <taxon>Boletales</taxon>
        <taxon>Boletales incertae sedis</taxon>
        <taxon>Leucogyrophana</taxon>
    </lineage>
</organism>
<comment type="caution">
    <text evidence="1">The sequence shown here is derived from an EMBL/GenBank/DDBJ whole genome shotgun (WGS) entry which is preliminary data.</text>
</comment>